<dbReference type="InterPro" id="IPR047109">
    <property type="entry name" value="CAD-like"/>
</dbReference>
<evidence type="ECO:0000313" key="5">
    <source>
        <dbReference type="EMBL" id="OAF62681.1"/>
    </source>
</evidence>
<keyword evidence="1" id="KW-0479">Metal-binding</keyword>
<dbReference type="EMBL" id="KV441387">
    <property type="protein sequence ID" value="OAF62681.1"/>
    <property type="molecule type" value="Genomic_DNA"/>
</dbReference>
<accession>A0A177AMX5</accession>
<gene>
    <name evidence="5" type="ORF">VC83_00769</name>
</gene>
<dbReference type="PANTHER" id="PTHR42683">
    <property type="entry name" value="ALDEHYDE REDUCTASE"/>
    <property type="match status" value="1"/>
</dbReference>
<dbReference type="GO" id="GO:0016616">
    <property type="term" value="F:oxidoreductase activity, acting on the CH-OH group of donors, NAD or NADP as acceptor"/>
    <property type="evidence" value="ECO:0007669"/>
    <property type="project" value="InterPro"/>
</dbReference>
<protein>
    <recommendedName>
        <fullName evidence="4">Alcohol dehydrogenase-like C-terminal domain-containing protein</fullName>
    </recommendedName>
</protein>
<dbReference type="eggNOG" id="KOG0023">
    <property type="taxonomic scope" value="Eukaryota"/>
</dbReference>
<keyword evidence="2" id="KW-0862">Zinc</keyword>
<dbReference type="VEuPathDB" id="FungiDB:GMDG_03471"/>
<dbReference type="RefSeq" id="XP_024327953.1">
    <property type="nucleotide sequence ID" value="XM_024464456.1"/>
</dbReference>
<evidence type="ECO:0000259" key="4">
    <source>
        <dbReference type="Pfam" id="PF00107"/>
    </source>
</evidence>
<dbReference type="GO" id="GO:0046872">
    <property type="term" value="F:metal ion binding"/>
    <property type="evidence" value="ECO:0007669"/>
    <property type="project" value="UniProtKB-KW"/>
</dbReference>
<dbReference type="AlphaFoldDB" id="A0A177AMX5"/>
<dbReference type="GeneID" id="36283862"/>
<organism evidence="5">
    <name type="scientific">Pseudogymnoascus destructans</name>
    <dbReference type="NCBI Taxonomy" id="655981"/>
    <lineage>
        <taxon>Eukaryota</taxon>
        <taxon>Fungi</taxon>
        <taxon>Dikarya</taxon>
        <taxon>Ascomycota</taxon>
        <taxon>Pezizomycotina</taxon>
        <taxon>Leotiomycetes</taxon>
        <taxon>Thelebolales</taxon>
        <taxon>Thelebolaceae</taxon>
        <taxon>Pseudogymnoascus</taxon>
    </lineage>
</organism>
<reference evidence="5" key="1">
    <citation type="submission" date="2016-03" db="EMBL/GenBank/DDBJ databases">
        <title>Updated assembly of Pseudogymnoascus destructans, the fungus causing white-nose syndrome of bats.</title>
        <authorList>
            <person name="Palmer J.M."/>
            <person name="Drees K.P."/>
            <person name="Foster J.T."/>
            <person name="Lindner D.L."/>
        </authorList>
    </citation>
    <scope>NUCLEOTIDE SEQUENCE [LARGE SCALE GENOMIC DNA]</scope>
    <source>
        <strain evidence="5">20631-21</strain>
    </source>
</reference>
<keyword evidence="3" id="KW-0560">Oxidoreductase</keyword>
<dbReference type="OrthoDB" id="10031169at2759"/>
<evidence type="ECO:0000256" key="3">
    <source>
        <dbReference type="ARBA" id="ARBA00023002"/>
    </source>
</evidence>
<evidence type="ECO:0000256" key="2">
    <source>
        <dbReference type="ARBA" id="ARBA00022833"/>
    </source>
</evidence>
<name>A0A177AMX5_9PEZI</name>
<sequence length="125" mass="13216">MMGATGFIATEDENWAKKNAGTLDLIISTVSSPNMPLSEYLALLAPKGHFIQVGAPEDVLPPINAFYLIVKGIKLGGSLIGTPQVFRQPEVGMKSADGQAQIPELVLQCDKGVLQSAIVISYSSS</sequence>
<evidence type="ECO:0000256" key="1">
    <source>
        <dbReference type="ARBA" id="ARBA00022723"/>
    </source>
</evidence>
<proteinExistence type="predicted"/>
<dbReference type="InterPro" id="IPR013149">
    <property type="entry name" value="ADH-like_C"/>
</dbReference>
<dbReference type="SUPFAM" id="SSF51735">
    <property type="entry name" value="NAD(P)-binding Rossmann-fold domains"/>
    <property type="match status" value="1"/>
</dbReference>
<dbReference type="Pfam" id="PF00107">
    <property type="entry name" value="ADH_zinc_N"/>
    <property type="match status" value="1"/>
</dbReference>
<feature type="domain" description="Alcohol dehydrogenase-like C-terminal" evidence="4">
    <location>
        <begin position="2"/>
        <end position="88"/>
    </location>
</feature>
<dbReference type="InterPro" id="IPR036291">
    <property type="entry name" value="NAD(P)-bd_dom_sf"/>
</dbReference>
<dbReference type="Proteomes" id="UP000077154">
    <property type="component" value="Unassembled WGS sequence"/>
</dbReference>
<dbReference type="Gene3D" id="3.40.50.720">
    <property type="entry name" value="NAD(P)-binding Rossmann-like Domain"/>
    <property type="match status" value="1"/>
</dbReference>